<dbReference type="EMBL" id="OV696703">
    <property type="protein sequence ID" value="CAH1250778.1"/>
    <property type="molecule type" value="Genomic_DNA"/>
</dbReference>
<dbReference type="AlphaFoldDB" id="A0A8J9ZCP5"/>
<name>A0A8J9ZCP5_BRALA</name>
<evidence type="ECO:0000313" key="1">
    <source>
        <dbReference type="EMBL" id="CAH1250778.1"/>
    </source>
</evidence>
<reference evidence="1" key="1">
    <citation type="submission" date="2022-01" db="EMBL/GenBank/DDBJ databases">
        <authorList>
            <person name="Braso-Vives M."/>
        </authorList>
    </citation>
    <scope>NUCLEOTIDE SEQUENCE</scope>
</reference>
<accession>A0A8J9ZCP5</accession>
<dbReference type="Gene3D" id="3.30.360.10">
    <property type="entry name" value="Dihydrodipicolinate Reductase, domain 2"/>
    <property type="match status" value="1"/>
</dbReference>
<gene>
    <name evidence="1" type="primary">Hypp8912</name>
    <name evidence="1" type="ORF">BLAG_LOCUS11381</name>
</gene>
<dbReference type="OrthoDB" id="2129491at2759"/>
<evidence type="ECO:0000313" key="2">
    <source>
        <dbReference type="Proteomes" id="UP000838412"/>
    </source>
</evidence>
<keyword evidence="2" id="KW-1185">Reference proteome</keyword>
<organism evidence="1 2">
    <name type="scientific">Branchiostoma lanceolatum</name>
    <name type="common">Common lancelet</name>
    <name type="synonym">Amphioxus lanceolatum</name>
    <dbReference type="NCBI Taxonomy" id="7740"/>
    <lineage>
        <taxon>Eukaryota</taxon>
        <taxon>Metazoa</taxon>
        <taxon>Chordata</taxon>
        <taxon>Cephalochordata</taxon>
        <taxon>Leptocardii</taxon>
        <taxon>Amphioxiformes</taxon>
        <taxon>Branchiostomatidae</taxon>
        <taxon>Branchiostoma</taxon>
    </lineage>
</organism>
<dbReference type="Proteomes" id="UP000838412">
    <property type="component" value="Chromosome 18"/>
</dbReference>
<proteinExistence type="predicted"/>
<sequence length="71" mass="8096">MPDMARDAVLFHHWRTGELLHRPVDVLAEKTRRCGSLKESPLMTHAMSLQIAGILDRARKVVGVVYDQDKE</sequence>
<protein>
    <submittedName>
        <fullName evidence="1">Hypp8912 protein</fullName>
    </submittedName>
</protein>